<dbReference type="InterPro" id="IPR021087">
    <property type="entry name" value="Uncharacterised_PixA/AidA"/>
</dbReference>
<organism evidence="1 2">
    <name type="scientific">Chitinophaga agri</name>
    <dbReference type="NCBI Taxonomy" id="2703787"/>
    <lineage>
        <taxon>Bacteria</taxon>
        <taxon>Pseudomonadati</taxon>
        <taxon>Bacteroidota</taxon>
        <taxon>Chitinophagia</taxon>
        <taxon>Chitinophagales</taxon>
        <taxon>Chitinophagaceae</taxon>
        <taxon>Chitinophaga</taxon>
    </lineage>
</organism>
<accession>A0A6B9ZNC9</accession>
<name>A0A6B9ZNC9_9BACT</name>
<dbReference type="Gene3D" id="2.60.40.3910">
    <property type="entry name" value="Inclusion body protein"/>
    <property type="match status" value="1"/>
</dbReference>
<dbReference type="InterPro" id="IPR038712">
    <property type="entry name" value="PixA-like_sf"/>
</dbReference>
<dbReference type="AlphaFoldDB" id="A0A6B9ZNC9"/>
<proteinExistence type="predicted"/>
<dbReference type="Pfam" id="PF12306">
    <property type="entry name" value="PixA"/>
    <property type="match status" value="1"/>
</dbReference>
<evidence type="ECO:0000313" key="2">
    <source>
        <dbReference type="Proteomes" id="UP000476411"/>
    </source>
</evidence>
<dbReference type="EMBL" id="CP048113">
    <property type="protein sequence ID" value="QHS63792.1"/>
    <property type="molecule type" value="Genomic_DNA"/>
</dbReference>
<keyword evidence="2" id="KW-1185">Reference proteome</keyword>
<protein>
    <submittedName>
        <fullName evidence="1">Uncharacterized protein</fullName>
    </submittedName>
</protein>
<reference evidence="1 2" key="1">
    <citation type="submission" date="2020-01" db="EMBL/GenBank/DDBJ databases">
        <title>Complete genome sequence of Chitinophaga sp. H33E-04 isolated from quinoa roots.</title>
        <authorList>
            <person name="Weon H.-Y."/>
            <person name="Lee S.A."/>
        </authorList>
    </citation>
    <scope>NUCLEOTIDE SEQUENCE [LARGE SCALE GENOMIC DNA]</scope>
    <source>
        <strain evidence="1 2">H33E-04</strain>
    </source>
</reference>
<evidence type="ECO:0000313" key="1">
    <source>
        <dbReference type="EMBL" id="QHS63792.1"/>
    </source>
</evidence>
<dbReference type="KEGG" id="chih:GWR21_30695"/>
<sequence>MPAITKDQTFCAYHTGVARKGTENFVFKFAIYTLDETRETQQRWGYCQRYPQIKVS</sequence>
<gene>
    <name evidence="1" type="ORF">GWR21_30695</name>
</gene>
<dbReference type="Proteomes" id="UP000476411">
    <property type="component" value="Chromosome"/>
</dbReference>